<reference evidence="3 4" key="1">
    <citation type="journal article" date="2019" name="Int. J. Syst. Evol. Microbiol.">
        <title>The Global Catalogue of Microorganisms (GCM) 10K type strain sequencing project: providing services to taxonomists for standard genome sequencing and annotation.</title>
        <authorList>
            <consortium name="The Broad Institute Genomics Platform"/>
            <consortium name="The Broad Institute Genome Sequencing Center for Infectious Disease"/>
            <person name="Wu L."/>
            <person name="Ma J."/>
        </authorList>
    </citation>
    <scope>NUCLEOTIDE SEQUENCE [LARGE SCALE GENOMIC DNA]</scope>
    <source>
        <strain evidence="3 4">JCM 14303</strain>
    </source>
</reference>
<evidence type="ECO:0000256" key="1">
    <source>
        <dbReference type="SAM" id="SignalP"/>
    </source>
</evidence>
<proteinExistence type="predicted"/>
<name>A0ABN2CK36_9ACTN</name>
<dbReference type="InterPro" id="IPR000073">
    <property type="entry name" value="AB_hydrolase_1"/>
</dbReference>
<keyword evidence="1" id="KW-0732">Signal</keyword>
<gene>
    <name evidence="3" type="ORF">GCM10009741_76440</name>
</gene>
<dbReference type="Gene3D" id="3.40.50.1820">
    <property type="entry name" value="alpha/beta hydrolase"/>
    <property type="match status" value="1"/>
</dbReference>
<accession>A0ABN2CK36</accession>
<keyword evidence="3" id="KW-0378">Hydrolase</keyword>
<dbReference type="GO" id="GO:0016787">
    <property type="term" value="F:hydrolase activity"/>
    <property type="evidence" value="ECO:0007669"/>
    <property type="project" value="UniProtKB-KW"/>
</dbReference>
<dbReference type="PANTHER" id="PTHR37017:SF11">
    <property type="entry name" value="ESTERASE_LIPASE_THIOESTERASE DOMAIN-CONTAINING PROTEIN"/>
    <property type="match status" value="1"/>
</dbReference>
<keyword evidence="4" id="KW-1185">Reference proteome</keyword>
<organism evidence="3 4">
    <name type="scientific">Kribbella lupini</name>
    <dbReference type="NCBI Taxonomy" id="291602"/>
    <lineage>
        <taxon>Bacteria</taxon>
        <taxon>Bacillati</taxon>
        <taxon>Actinomycetota</taxon>
        <taxon>Actinomycetes</taxon>
        <taxon>Propionibacteriales</taxon>
        <taxon>Kribbellaceae</taxon>
        <taxon>Kribbella</taxon>
    </lineage>
</organism>
<protein>
    <submittedName>
        <fullName evidence="3">Alpha/beta hydrolase</fullName>
    </submittedName>
</protein>
<dbReference type="Pfam" id="PF12697">
    <property type="entry name" value="Abhydrolase_6"/>
    <property type="match status" value="1"/>
</dbReference>
<sequence>MTHPIPLRKALLSLGAAAVVVAAVAMTAPVSATTNVPAPAPVPAARAAKPTVVLVHGAYADASGFGTVIARLTRDGYPVRTVSNPLRGLPTDVAAAKDVLRDIKGPVVLVGHSYGGAVITNAAAGDPDVKALVYLAALVPDVGETAFGPTDVPIKHPLPPLPIVEVPTVAADGTRGTDMYLARDQFRPRFANDVDPATAAMLAVTQRPLSKAAETQKSMAAAWRTIPSSYLITKNDQGIPPELQHFFAQRAKSHVEEADSSHAVYLSHPDAVVKIIEDTARRTR</sequence>
<feature type="signal peptide" evidence="1">
    <location>
        <begin position="1"/>
        <end position="32"/>
    </location>
</feature>
<evidence type="ECO:0000313" key="4">
    <source>
        <dbReference type="Proteomes" id="UP001500363"/>
    </source>
</evidence>
<dbReference type="RefSeq" id="WP_344183220.1">
    <property type="nucleotide sequence ID" value="NZ_BAAANC010000005.1"/>
</dbReference>
<evidence type="ECO:0000259" key="2">
    <source>
        <dbReference type="Pfam" id="PF12697"/>
    </source>
</evidence>
<dbReference type="Proteomes" id="UP001500363">
    <property type="component" value="Unassembled WGS sequence"/>
</dbReference>
<dbReference type="SUPFAM" id="SSF53474">
    <property type="entry name" value="alpha/beta-Hydrolases"/>
    <property type="match status" value="1"/>
</dbReference>
<feature type="domain" description="AB hydrolase-1" evidence="2">
    <location>
        <begin position="52"/>
        <end position="274"/>
    </location>
</feature>
<feature type="chain" id="PRO_5047162790" evidence="1">
    <location>
        <begin position="33"/>
        <end position="284"/>
    </location>
</feature>
<dbReference type="PANTHER" id="PTHR37017">
    <property type="entry name" value="AB HYDROLASE-1 DOMAIN-CONTAINING PROTEIN-RELATED"/>
    <property type="match status" value="1"/>
</dbReference>
<dbReference type="InterPro" id="IPR052897">
    <property type="entry name" value="Sec-Metab_Biosynth_Hydrolase"/>
</dbReference>
<evidence type="ECO:0000313" key="3">
    <source>
        <dbReference type="EMBL" id="GAA1559999.1"/>
    </source>
</evidence>
<dbReference type="EMBL" id="BAAANC010000005">
    <property type="protein sequence ID" value="GAA1559999.1"/>
    <property type="molecule type" value="Genomic_DNA"/>
</dbReference>
<comment type="caution">
    <text evidence="3">The sequence shown here is derived from an EMBL/GenBank/DDBJ whole genome shotgun (WGS) entry which is preliminary data.</text>
</comment>
<dbReference type="InterPro" id="IPR029058">
    <property type="entry name" value="AB_hydrolase_fold"/>
</dbReference>